<keyword evidence="2" id="KW-1133">Transmembrane helix</keyword>
<reference evidence="4 6" key="3">
    <citation type="submission" date="2024-06" db="EMBL/GenBank/DDBJ databases">
        <title>Halorubrum miltondacostae sp. nov., a potential PHA producer isolated from an inland solar saltern in Rio Maior, Portugal.</title>
        <authorList>
            <person name="Albuquerque L."/>
            <person name="Viver T."/>
            <person name="Barroso C."/>
            <person name="Claudino R."/>
            <person name="Galvan M."/>
            <person name="Simoes G."/>
            <person name="Lobo Da Cunha A."/>
            <person name="Egas C."/>
        </authorList>
    </citation>
    <scope>NUCLEOTIDE SEQUENCE [LARGE SCALE GENOMIC DNA]</scope>
    <source>
        <strain evidence="4 6">DSM 18646</strain>
    </source>
</reference>
<protein>
    <submittedName>
        <fullName evidence="4">HEAT repeat domain-containing protein</fullName>
    </submittedName>
</protein>
<dbReference type="InterPro" id="IPR016024">
    <property type="entry name" value="ARM-type_fold"/>
</dbReference>
<accession>A0AAV3SS81</accession>
<evidence type="ECO:0000313" key="6">
    <source>
        <dbReference type="Proteomes" id="UP001567571"/>
    </source>
</evidence>
<dbReference type="EMBL" id="BAAADQ010000007">
    <property type="protein sequence ID" value="GAA0541998.1"/>
    <property type="molecule type" value="Genomic_DNA"/>
</dbReference>
<reference evidence="3" key="2">
    <citation type="submission" date="2023-12" db="EMBL/GenBank/DDBJ databases">
        <authorList>
            <person name="Sun Q."/>
            <person name="Inoue M."/>
        </authorList>
    </citation>
    <scope>NUCLEOTIDE SEQUENCE</scope>
    <source>
        <strain evidence="3">JCM 14265</strain>
    </source>
</reference>
<keyword evidence="2" id="KW-0472">Membrane</keyword>
<feature type="transmembrane region" description="Helical" evidence="2">
    <location>
        <begin position="23"/>
        <end position="50"/>
    </location>
</feature>
<organism evidence="3 5">
    <name type="scientific">Halorubrum ejinorense</name>
    <dbReference type="NCBI Taxonomy" id="425309"/>
    <lineage>
        <taxon>Archaea</taxon>
        <taxon>Methanobacteriati</taxon>
        <taxon>Methanobacteriota</taxon>
        <taxon>Stenosarchaea group</taxon>
        <taxon>Halobacteria</taxon>
        <taxon>Halobacteriales</taxon>
        <taxon>Haloferacaceae</taxon>
        <taxon>Halorubrum</taxon>
    </lineage>
</organism>
<dbReference type="EMBL" id="JBEDNW010000007">
    <property type="protein sequence ID" value="MEZ3168252.1"/>
    <property type="molecule type" value="Genomic_DNA"/>
</dbReference>
<keyword evidence="2" id="KW-0812">Transmembrane</keyword>
<evidence type="ECO:0000256" key="1">
    <source>
        <dbReference type="SAM" id="MobiDB-lite"/>
    </source>
</evidence>
<dbReference type="Gene3D" id="1.25.10.10">
    <property type="entry name" value="Leucine-rich Repeat Variant"/>
    <property type="match status" value="1"/>
</dbReference>
<dbReference type="Proteomes" id="UP001501425">
    <property type="component" value="Unassembled WGS sequence"/>
</dbReference>
<evidence type="ECO:0000313" key="5">
    <source>
        <dbReference type="Proteomes" id="UP001501425"/>
    </source>
</evidence>
<dbReference type="AlphaFoldDB" id="A0AAV3SS81"/>
<sequence length="422" mass="44958">MLFAAPTTASSVYGPLAGSQSRVLAFGVVVLGSLLVAAAVVTIGYSVVAARRSRRREPMRAALRSELLDRLYGRDDPAWDAWVAGLSATEQAVLESLLDVYLRELDGRDAESLAGLGRALGIGERSRRHIADGDYWDRIHALVWLALLRDAPDRDLLRAHCTETARERAAAAKVLYAAGADDCAATGVDLLLRDDPDSFSVFGVDTLYRVAEGDPSPFFERAAADFAAWPPALQRQALLVVRHLTTVIGDADLSWVVAALSSSEPSVRGAAWRALGAYGWNPRVRDAVDLGAIPDEPAPAVRADAYRALGVWGDATALAAIDAAGRADPAPRSRVAAAATLIAQRGPDATPAPRESPRPGGEATYASTATGAEPSATGPEPPAPDAAPFDVAWIWAAEHARFDRLARDISRDRERLYDEVRG</sequence>
<name>A0AAV3SS81_9EURY</name>
<comment type="caution">
    <text evidence="3">The sequence shown here is derived from an EMBL/GenBank/DDBJ whole genome shotgun (WGS) entry which is preliminary data.</text>
</comment>
<dbReference type="Proteomes" id="UP001567571">
    <property type="component" value="Unassembled WGS sequence"/>
</dbReference>
<evidence type="ECO:0000256" key="2">
    <source>
        <dbReference type="SAM" id="Phobius"/>
    </source>
</evidence>
<evidence type="ECO:0000313" key="3">
    <source>
        <dbReference type="EMBL" id="GAA0541998.1"/>
    </source>
</evidence>
<evidence type="ECO:0000313" key="4">
    <source>
        <dbReference type="EMBL" id="MEZ3168252.1"/>
    </source>
</evidence>
<proteinExistence type="predicted"/>
<feature type="region of interest" description="Disordered" evidence="1">
    <location>
        <begin position="342"/>
        <end position="387"/>
    </location>
</feature>
<dbReference type="SUPFAM" id="SSF48371">
    <property type="entry name" value="ARM repeat"/>
    <property type="match status" value="1"/>
</dbReference>
<reference evidence="3" key="1">
    <citation type="journal article" date="2014" name="Int. J. Syst. Evol. Microbiol.">
        <title>Complete genome sequence of Corynebacterium casei LMG S-19264T (=DSM 44701T), isolated from a smear-ripened cheese.</title>
        <authorList>
            <consortium name="US DOE Joint Genome Institute (JGI-PGF)"/>
            <person name="Walter F."/>
            <person name="Albersmeier A."/>
            <person name="Kalinowski J."/>
            <person name="Ruckert C."/>
        </authorList>
    </citation>
    <scope>NUCLEOTIDE SEQUENCE</scope>
    <source>
        <strain evidence="3">JCM 14265</strain>
    </source>
</reference>
<keyword evidence="6" id="KW-1185">Reference proteome</keyword>
<dbReference type="InterPro" id="IPR011989">
    <property type="entry name" value="ARM-like"/>
</dbReference>
<gene>
    <name evidence="4" type="ORF">ABNG02_13045</name>
    <name evidence="3" type="ORF">GCM10008994_16360</name>
</gene>